<dbReference type="EnsemblPlants" id="Kaladp0036s0039.1.v1.1">
    <property type="protein sequence ID" value="Kaladp0036s0039.1.v1.1"/>
    <property type="gene ID" value="Kaladp0036s0039.v1.1"/>
</dbReference>
<dbReference type="GO" id="GO:0009705">
    <property type="term" value="C:plant-type vacuole membrane"/>
    <property type="evidence" value="ECO:0007669"/>
    <property type="project" value="TreeGrafter"/>
</dbReference>
<evidence type="ECO:0000256" key="3">
    <source>
        <dbReference type="ARBA" id="ARBA00022692"/>
    </source>
</evidence>
<feature type="transmembrane region" description="Helical" evidence="6">
    <location>
        <begin position="315"/>
        <end position="333"/>
    </location>
</feature>
<keyword evidence="9" id="KW-1185">Reference proteome</keyword>
<keyword evidence="5 6" id="KW-0472">Membrane</keyword>
<feature type="transmembrane region" description="Helical" evidence="6">
    <location>
        <begin position="240"/>
        <end position="264"/>
    </location>
</feature>
<dbReference type="CDD" id="cd17330">
    <property type="entry name" value="MFS_SLC46_TetA_like"/>
    <property type="match status" value="1"/>
</dbReference>
<feature type="transmembrane region" description="Helical" evidence="6">
    <location>
        <begin position="152"/>
        <end position="168"/>
    </location>
</feature>
<dbReference type="InterPro" id="IPR020846">
    <property type="entry name" value="MFS_dom"/>
</dbReference>
<evidence type="ECO:0000313" key="9">
    <source>
        <dbReference type="Proteomes" id="UP000594263"/>
    </source>
</evidence>
<reference evidence="8" key="1">
    <citation type="submission" date="2021-01" db="UniProtKB">
        <authorList>
            <consortium name="EnsemblPlants"/>
        </authorList>
    </citation>
    <scope>IDENTIFICATION</scope>
</reference>
<keyword evidence="3 6" id="KW-0812">Transmembrane</keyword>
<dbReference type="GO" id="GO:0022821">
    <property type="term" value="F:solute:potassium antiporter activity"/>
    <property type="evidence" value="ECO:0007669"/>
    <property type="project" value="TreeGrafter"/>
</dbReference>
<accession>A0A7N0TGD8</accession>
<dbReference type="GO" id="GO:0090333">
    <property type="term" value="P:regulation of stomatal closure"/>
    <property type="evidence" value="ECO:0007669"/>
    <property type="project" value="TreeGrafter"/>
</dbReference>
<feature type="transmembrane region" description="Helical" evidence="6">
    <location>
        <begin position="284"/>
        <end position="303"/>
    </location>
</feature>
<comment type="subcellular location">
    <subcellularLocation>
        <location evidence="1">Membrane</location>
        <topology evidence="1">Multi-pass membrane protein</topology>
    </subcellularLocation>
</comment>
<dbReference type="PROSITE" id="PS50850">
    <property type="entry name" value="MFS"/>
    <property type="match status" value="1"/>
</dbReference>
<dbReference type="GO" id="GO:0005886">
    <property type="term" value="C:plasma membrane"/>
    <property type="evidence" value="ECO:0007669"/>
    <property type="project" value="TreeGrafter"/>
</dbReference>
<feature type="transmembrane region" description="Helical" evidence="6">
    <location>
        <begin position="419"/>
        <end position="440"/>
    </location>
</feature>
<evidence type="ECO:0000256" key="1">
    <source>
        <dbReference type="ARBA" id="ARBA00004141"/>
    </source>
</evidence>
<keyword evidence="4 6" id="KW-1133">Transmembrane helix</keyword>
<dbReference type="PANTHER" id="PTHR23504:SF15">
    <property type="entry name" value="MAJOR FACILITATOR SUPERFAMILY (MFS) PROFILE DOMAIN-CONTAINING PROTEIN"/>
    <property type="match status" value="1"/>
</dbReference>
<proteinExistence type="predicted"/>
<evidence type="ECO:0000256" key="5">
    <source>
        <dbReference type="ARBA" id="ARBA00023136"/>
    </source>
</evidence>
<dbReference type="PANTHER" id="PTHR23504">
    <property type="entry name" value="MAJOR FACILITATOR SUPERFAMILY DOMAIN-CONTAINING PROTEIN 10"/>
    <property type="match status" value="1"/>
</dbReference>
<dbReference type="Proteomes" id="UP000594263">
    <property type="component" value="Unplaced"/>
</dbReference>
<dbReference type="AlphaFoldDB" id="A0A7N0TGD8"/>
<evidence type="ECO:0000313" key="8">
    <source>
        <dbReference type="EnsemblPlants" id="Kaladp0036s0039.1.v1.1"/>
    </source>
</evidence>
<feature type="transmembrane region" description="Helical" evidence="6">
    <location>
        <begin position="188"/>
        <end position="209"/>
    </location>
</feature>
<protein>
    <recommendedName>
        <fullName evidence="7">Major facilitator superfamily (MFS) profile domain-containing protein</fullName>
    </recommendedName>
</protein>
<dbReference type="Pfam" id="PF07690">
    <property type="entry name" value="MFS_1"/>
    <property type="match status" value="1"/>
</dbReference>
<feature type="transmembrane region" description="Helical" evidence="6">
    <location>
        <begin position="89"/>
        <end position="111"/>
    </location>
</feature>
<organism evidence="8 9">
    <name type="scientific">Kalanchoe fedtschenkoi</name>
    <name type="common">Lavender scallops</name>
    <name type="synonym">South American air plant</name>
    <dbReference type="NCBI Taxonomy" id="63787"/>
    <lineage>
        <taxon>Eukaryota</taxon>
        <taxon>Viridiplantae</taxon>
        <taxon>Streptophyta</taxon>
        <taxon>Embryophyta</taxon>
        <taxon>Tracheophyta</taxon>
        <taxon>Spermatophyta</taxon>
        <taxon>Magnoliopsida</taxon>
        <taxon>eudicotyledons</taxon>
        <taxon>Gunneridae</taxon>
        <taxon>Pentapetalae</taxon>
        <taxon>Saxifragales</taxon>
        <taxon>Crassulaceae</taxon>
        <taxon>Kalanchoe</taxon>
    </lineage>
</organism>
<dbReference type="OMA" id="IANYAIM"/>
<evidence type="ECO:0000259" key="7">
    <source>
        <dbReference type="PROSITE" id="PS50850"/>
    </source>
</evidence>
<feature type="transmembrane region" description="Helical" evidence="6">
    <location>
        <begin position="123"/>
        <end position="145"/>
    </location>
</feature>
<name>A0A7N0TGD8_KALFE</name>
<dbReference type="InterPro" id="IPR011701">
    <property type="entry name" value="MFS"/>
</dbReference>
<sequence>MADGGGGDGRAIRAGAVAVAEDRLGDGFVVGCPGCKVDAKKAASARIPYLSFGFVWAVVLAASLPVASQFPFLYYMVKDFHVADTEEHIGYYAGVIGSAYMVGRALSSIPWGVAADHYGRKPVIVLGTIAVVIFNTLFGFSNGFWMAVTSRFLLGFLCGVFGPAKAYVMEVCRTEHQALGMSVVSTSWSLGLVFGPAIGGFLAQCPALLPTLKTYCILLQPAEKFPSLVPTGSLLGRFPYALPCLVISVTALVTAIACCWLPVFSLWAVSPRPLGGLSFSTSNVGLVLSIAGAGLFVFQLFLYPFVERILGPLSIARIGAILSLPLIATFPAISTLRGVQLMSLLTSASTLKIIFNVCITTGLMILQNRAVSQNQRGAANGVAMAAQSSFKAFGPAIGGALLAWAQSRRHASFLPGSQMLFFLLGLIQSVALAMSFKPFLALPPKEDSHDVA</sequence>
<dbReference type="Gene3D" id="1.20.1250.20">
    <property type="entry name" value="MFS general substrate transporter like domains"/>
    <property type="match status" value="1"/>
</dbReference>
<feature type="transmembrane region" description="Helical" evidence="6">
    <location>
        <begin position="345"/>
        <end position="366"/>
    </location>
</feature>
<evidence type="ECO:0000256" key="6">
    <source>
        <dbReference type="SAM" id="Phobius"/>
    </source>
</evidence>
<evidence type="ECO:0000256" key="2">
    <source>
        <dbReference type="ARBA" id="ARBA00022448"/>
    </source>
</evidence>
<keyword evidence="2" id="KW-0813">Transport</keyword>
<dbReference type="SUPFAM" id="SSF103473">
    <property type="entry name" value="MFS general substrate transporter"/>
    <property type="match status" value="1"/>
</dbReference>
<feature type="domain" description="Major facilitator superfamily (MFS) profile" evidence="7">
    <location>
        <begin position="41"/>
        <end position="452"/>
    </location>
</feature>
<evidence type="ECO:0000256" key="4">
    <source>
        <dbReference type="ARBA" id="ARBA00022989"/>
    </source>
</evidence>
<feature type="transmembrane region" description="Helical" evidence="6">
    <location>
        <begin position="54"/>
        <end position="77"/>
    </location>
</feature>
<dbReference type="InterPro" id="IPR036259">
    <property type="entry name" value="MFS_trans_sf"/>
</dbReference>
<dbReference type="Gramene" id="Kaladp0036s0039.1.v1.1">
    <property type="protein sequence ID" value="Kaladp0036s0039.1.v1.1"/>
    <property type="gene ID" value="Kaladp0036s0039.v1.1"/>
</dbReference>